<keyword evidence="2" id="KW-0418">Kinase</keyword>
<keyword evidence="3" id="KW-1185">Reference proteome</keyword>
<keyword evidence="2" id="KW-0808">Transferase</keyword>
<dbReference type="Proteomes" id="UP000218238">
    <property type="component" value="Unassembled WGS sequence"/>
</dbReference>
<accession>A0A2A2TB10</accession>
<protein>
    <submittedName>
        <fullName evidence="2">Serine/threonine protein kinase</fullName>
    </submittedName>
</protein>
<reference evidence="2 3" key="1">
    <citation type="submission" date="2017-08" db="EMBL/GenBank/DDBJ databases">
        <title>Draft genome sequence of filamentous cyanobacterium Calothrix elsteri CCALA 953.</title>
        <authorList>
            <person name="Gagunashvili A.N."/>
            <person name="Elster J."/>
            <person name="Andresson O.S."/>
        </authorList>
    </citation>
    <scope>NUCLEOTIDE SEQUENCE [LARGE SCALE GENOMIC DNA]</scope>
    <source>
        <strain evidence="2 3">CCALA 953</strain>
    </source>
</reference>
<dbReference type="PROSITE" id="PS00108">
    <property type="entry name" value="PROTEIN_KINASE_ST"/>
    <property type="match status" value="1"/>
</dbReference>
<dbReference type="AlphaFoldDB" id="A0A2A2TB10"/>
<dbReference type="Gene3D" id="3.30.200.20">
    <property type="entry name" value="Phosphorylase Kinase, domain 1"/>
    <property type="match status" value="1"/>
</dbReference>
<evidence type="ECO:0000313" key="3">
    <source>
        <dbReference type="Proteomes" id="UP000218238"/>
    </source>
</evidence>
<dbReference type="PANTHER" id="PTHR43642:SF1">
    <property type="entry name" value="HYBRID SIGNAL TRANSDUCTION HISTIDINE KINASE G"/>
    <property type="match status" value="1"/>
</dbReference>
<name>A0A2A2TB10_9CYAN</name>
<dbReference type="Gene3D" id="3.40.50.300">
    <property type="entry name" value="P-loop containing nucleotide triphosphate hydrolases"/>
    <property type="match status" value="1"/>
</dbReference>
<dbReference type="PANTHER" id="PTHR43642">
    <property type="entry name" value="HYBRID SIGNAL TRANSDUCTION HISTIDINE KINASE G"/>
    <property type="match status" value="1"/>
</dbReference>
<dbReference type="SMART" id="SM00220">
    <property type="entry name" value="S_TKc"/>
    <property type="match status" value="1"/>
</dbReference>
<dbReference type="EMBL" id="NTFS01000549">
    <property type="protein sequence ID" value="PAX48947.1"/>
    <property type="molecule type" value="Genomic_DNA"/>
</dbReference>
<dbReference type="PROSITE" id="PS50011">
    <property type="entry name" value="PROTEIN_KINASE_DOM"/>
    <property type="match status" value="1"/>
</dbReference>
<dbReference type="OrthoDB" id="5476445at2"/>
<dbReference type="Pfam" id="PF13191">
    <property type="entry name" value="AAA_16"/>
    <property type="match status" value="1"/>
</dbReference>
<dbReference type="InterPro" id="IPR053159">
    <property type="entry name" value="Hybrid_Histidine_Kinase"/>
</dbReference>
<organism evidence="2 3">
    <name type="scientific">Brunnivagina elsteri CCALA 953</name>
    <dbReference type="NCBI Taxonomy" id="987040"/>
    <lineage>
        <taxon>Bacteria</taxon>
        <taxon>Bacillati</taxon>
        <taxon>Cyanobacteriota</taxon>
        <taxon>Cyanophyceae</taxon>
        <taxon>Nostocales</taxon>
        <taxon>Calotrichaceae</taxon>
        <taxon>Brunnivagina</taxon>
    </lineage>
</organism>
<dbReference type="RefSeq" id="WP_143289476.1">
    <property type="nucleotide sequence ID" value="NZ_NTFS01000549.1"/>
</dbReference>
<gene>
    <name evidence="2" type="ORF">CK510_28125</name>
</gene>
<dbReference type="CDD" id="cd14014">
    <property type="entry name" value="STKc_PknB_like"/>
    <property type="match status" value="1"/>
</dbReference>
<feature type="non-terminal residue" evidence="2">
    <location>
        <position position="994"/>
    </location>
</feature>
<comment type="caution">
    <text evidence="2">The sequence shown here is derived from an EMBL/GenBank/DDBJ whole genome shotgun (WGS) entry which is preliminary data.</text>
</comment>
<dbReference type="InterPro" id="IPR011009">
    <property type="entry name" value="Kinase-like_dom_sf"/>
</dbReference>
<dbReference type="InterPro" id="IPR000719">
    <property type="entry name" value="Prot_kinase_dom"/>
</dbReference>
<dbReference type="Gene3D" id="1.10.510.10">
    <property type="entry name" value="Transferase(Phosphotransferase) domain 1"/>
    <property type="match status" value="1"/>
</dbReference>
<dbReference type="GO" id="GO:0005524">
    <property type="term" value="F:ATP binding"/>
    <property type="evidence" value="ECO:0007669"/>
    <property type="project" value="InterPro"/>
</dbReference>
<keyword evidence="2" id="KW-0723">Serine/threonine-protein kinase</keyword>
<dbReference type="GO" id="GO:0004674">
    <property type="term" value="F:protein serine/threonine kinase activity"/>
    <property type="evidence" value="ECO:0007669"/>
    <property type="project" value="UniProtKB-KW"/>
</dbReference>
<dbReference type="Pfam" id="PF00069">
    <property type="entry name" value="Pkinase"/>
    <property type="match status" value="1"/>
</dbReference>
<sequence>MKLVGYQLLEQIYSGSKTLVYRGIQEKSDKAVVIKLLQSEYPTFQELLLFRNQYTIAKNLDFPGVIKTYSLEPYGNSYALVMEDFGGISLQEFTQGERINSLRDFFPIALQIVATLEELYRDRVIHKDIKPANILINPTTKQIKLIDFSIASLLPRETQAPKSLNVLEGTLAYISPEQTGRMNRLVDWRSDFYSLGVTLFELLTGQLPFTSNDPMELVYCHLAKQPSLVSSLNPAIPEVLANIVAKLMAKNAEERYQSALGLKYDLEKAWHNYQETGEIVKFDLGQKDSCDRFAIPEKLYGRETEVKSLLSAFERIANPSKEANKGVEMMLVAGFSGIGKTAVVNEVHKPIVRQRGYFIKGKYDQFQRNIPFSAFLEAFRDLIEQLLSESATQLEKWKTKILAALGEQGRVITEVIPELEKIVGVQPAVAEIGGSAATNRFNLLFQKFIQVFTDKEHPLVIFIDDLQWADSASLNLMQTLVCEKETQHLLLIGAYRDNEVSAVHPLMMALDAISKENVEVNTITLQPLSENNLTNLVADTLNCIPEIAQPLTKLIYRKTQGNPFFSNQFLKSLYQEELIYYNFDEGYWQCHLSQIQELSLSDNVVEFLAIQLKKLPQVTQETLKLAACIGNQFDLAVLAIVNNKSQEETATDLWKALQEGLIIPTNEVYKFFKVDSDDFLSATEQENIDKIVINHNQIPTYKFLHDRVQQAAYSLIPEAEKKATHFNIGKLLLSNTPEAEREDKIFNIVNQLNYGVELIINPGELNELAELNLIAGRKAKSSTAYTAAIKYLNLGLEIITADSWQNQYAFCLVLHEEACEAAYLSGDFEKMEELAAIVINSAKSLLDKVRVYEIKIQADIVQNRLTEAFKIAFDILKLLNIEFPTSPSPEDIQQAFQTTSEKLNGREIADLINLPEMTNPKILAAKRILLSMYAAAYLACTEFVPLISSKIIQLSLQYGNTSISAFGYCSYGLLLCSVIGDIDAGYQFGQLSLK</sequence>
<dbReference type="InterPro" id="IPR027417">
    <property type="entry name" value="P-loop_NTPase"/>
</dbReference>
<dbReference type="InterPro" id="IPR008271">
    <property type="entry name" value="Ser/Thr_kinase_AS"/>
</dbReference>
<dbReference type="InterPro" id="IPR041664">
    <property type="entry name" value="AAA_16"/>
</dbReference>
<dbReference type="SUPFAM" id="SSF52540">
    <property type="entry name" value="P-loop containing nucleoside triphosphate hydrolases"/>
    <property type="match status" value="1"/>
</dbReference>
<proteinExistence type="predicted"/>
<feature type="domain" description="Protein kinase" evidence="1">
    <location>
        <begin position="6"/>
        <end position="274"/>
    </location>
</feature>
<evidence type="ECO:0000313" key="2">
    <source>
        <dbReference type="EMBL" id="PAX48947.1"/>
    </source>
</evidence>
<evidence type="ECO:0000259" key="1">
    <source>
        <dbReference type="PROSITE" id="PS50011"/>
    </source>
</evidence>
<dbReference type="SUPFAM" id="SSF56112">
    <property type="entry name" value="Protein kinase-like (PK-like)"/>
    <property type="match status" value="1"/>
</dbReference>